<dbReference type="Gene3D" id="2.60.120.10">
    <property type="entry name" value="Jelly Rolls"/>
    <property type="match status" value="1"/>
</dbReference>
<protein>
    <submittedName>
        <fullName evidence="3">Crp/Fnr family transcriptional regulator</fullName>
    </submittedName>
</protein>
<dbReference type="InterPro" id="IPR050397">
    <property type="entry name" value="Env_Response_Regulators"/>
</dbReference>
<keyword evidence="1" id="KW-0472">Membrane</keyword>
<accession>A0ABV9Z095</accession>
<dbReference type="PANTHER" id="PTHR24567">
    <property type="entry name" value="CRP FAMILY TRANSCRIPTIONAL REGULATORY PROTEIN"/>
    <property type="match status" value="1"/>
</dbReference>
<organism evidence="3 4">
    <name type="scientific">Flaviflagellibacter deserti</name>
    <dbReference type="NCBI Taxonomy" id="2267266"/>
    <lineage>
        <taxon>Bacteria</taxon>
        <taxon>Pseudomonadati</taxon>
        <taxon>Pseudomonadota</taxon>
        <taxon>Alphaproteobacteria</taxon>
        <taxon>Hyphomicrobiales</taxon>
        <taxon>Flaviflagellibacter</taxon>
    </lineage>
</organism>
<dbReference type="CDD" id="cd00038">
    <property type="entry name" value="CAP_ED"/>
    <property type="match status" value="1"/>
</dbReference>
<dbReference type="PROSITE" id="PS50042">
    <property type="entry name" value="CNMP_BINDING_3"/>
    <property type="match status" value="1"/>
</dbReference>
<dbReference type="SMART" id="SM00100">
    <property type="entry name" value="cNMP"/>
    <property type="match status" value="1"/>
</dbReference>
<dbReference type="PANTHER" id="PTHR24567:SF68">
    <property type="entry name" value="DNA-BINDING TRANSCRIPTIONAL DUAL REGULATOR CRP"/>
    <property type="match status" value="1"/>
</dbReference>
<evidence type="ECO:0000256" key="1">
    <source>
        <dbReference type="SAM" id="Phobius"/>
    </source>
</evidence>
<dbReference type="InterPro" id="IPR000595">
    <property type="entry name" value="cNMP-bd_dom"/>
</dbReference>
<dbReference type="Pfam" id="PF00027">
    <property type="entry name" value="cNMP_binding"/>
    <property type="match status" value="1"/>
</dbReference>
<evidence type="ECO:0000313" key="4">
    <source>
        <dbReference type="Proteomes" id="UP001595796"/>
    </source>
</evidence>
<dbReference type="EMBL" id="JBHSJF010000002">
    <property type="protein sequence ID" value="MFC5067004.1"/>
    <property type="molecule type" value="Genomic_DNA"/>
</dbReference>
<comment type="caution">
    <text evidence="3">The sequence shown here is derived from an EMBL/GenBank/DDBJ whole genome shotgun (WGS) entry which is preliminary data.</text>
</comment>
<proteinExistence type="predicted"/>
<keyword evidence="1" id="KW-0812">Transmembrane</keyword>
<dbReference type="RefSeq" id="WP_114958729.1">
    <property type="nucleotide sequence ID" value="NZ_JBHSJF010000002.1"/>
</dbReference>
<evidence type="ECO:0000259" key="2">
    <source>
        <dbReference type="PROSITE" id="PS50042"/>
    </source>
</evidence>
<feature type="transmembrane region" description="Helical" evidence="1">
    <location>
        <begin position="7"/>
        <end position="25"/>
    </location>
</feature>
<feature type="domain" description="Cyclic nucleotide-binding" evidence="2">
    <location>
        <begin position="103"/>
        <end position="175"/>
    </location>
</feature>
<dbReference type="SUPFAM" id="SSF51206">
    <property type="entry name" value="cAMP-binding domain-like"/>
    <property type="match status" value="1"/>
</dbReference>
<feature type="transmembrane region" description="Helical" evidence="1">
    <location>
        <begin position="45"/>
        <end position="67"/>
    </location>
</feature>
<dbReference type="Proteomes" id="UP001595796">
    <property type="component" value="Unassembled WGS sequence"/>
</dbReference>
<reference evidence="4" key="1">
    <citation type="journal article" date="2019" name="Int. J. Syst. Evol. Microbiol.">
        <title>The Global Catalogue of Microorganisms (GCM) 10K type strain sequencing project: providing services to taxonomists for standard genome sequencing and annotation.</title>
        <authorList>
            <consortium name="The Broad Institute Genomics Platform"/>
            <consortium name="The Broad Institute Genome Sequencing Center for Infectious Disease"/>
            <person name="Wu L."/>
            <person name="Ma J."/>
        </authorList>
    </citation>
    <scope>NUCLEOTIDE SEQUENCE [LARGE SCALE GENOMIC DNA]</scope>
    <source>
        <strain evidence="4">CGMCC 1.16444</strain>
    </source>
</reference>
<sequence>MSDLFHYLNILAWVAAALSVIAAFLRTMIPLRLVSVWSNVAKFSYATSIGSIPGMVEYSILLPLNLYRLLQMRRMIKSIKEAQAGDFQTQWLEPFADTRDLGSGEILFRKGDDGDRLYVLCSGRIRFVEINVEIGPGTLFGELAFFTRDGKRTQTAACMTDCRVLSITEDRLEQLYFQNPQFGWYLIKLIAQRLTENAQRAQELVEKRSRKATLLNEPERNLQ</sequence>
<name>A0ABV9Z095_9HYPH</name>
<dbReference type="InterPro" id="IPR018490">
    <property type="entry name" value="cNMP-bd_dom_sf"/>
</dbReference>
<keyword evidence="4" id="KW-1185">Reference proteome</keyword>
<keyword evidence="1" id="KW-1133">Transmembrane helix</keyword>
<evidence type="ECO:0000313" key="3">
    <source>
        <dbReference type="EMBL" id="MFC5067004.1"/>
    </source>
</evidence>
<dbReference type="InterPro" id="IPR014710">
    <property type="entry name" value="RmlC-like_jellyroll"/>
</dbReference>
<gene>
    <name evidence="3" type="ORF">ACFPFW_03135</name>
</gene>